<name>A0A9Q1QAX0_9CARY</name>
<feature type="region of interest" description="Disordered" evidence="4">
    <location>
        <begin position="98"/>
        <end position="192"/>
    </location>
</feature>
<keyword evidence="1" id="KW-0479">Metal-binding</keyword>
<evidence type="ECO:0000259" key="5">
    <source>
        <dbReference type="Pfam" id="PF02892"/>
    </source>
</evidence>
<dbReference type="EMBL" id="JAKOGI010000445">
    <property type="protein sequence ID" value="KAJ8434924.1"/>
    <property type="molecule type" value="Genomic_DNA"/>
</dbReference>
<dbReference type="OrthoDB" id="2012664at2759"/>
<keyword evidence="2" id="KW-0863">Zinc-finger</keyword>
<reference evidence="6" key="1">
    <citation type="submission" date="2022-04" db="EMBL/GenBank/DDBJ databases">
        <title>Carnegiea gigantea Genome sequencing and assembly v2.</title>
        <authorList>
            <person name="Copetti D."/>
            <person name="Sanderson M.J."/>
            <person name="Burquez A."/>
            <person name="Wojciechowski M.F."/>
        </authorList>
    </citation>
    <scope>NUCLEOTIDE SEQUENCE</scope>
    <source>
        <strain evidence="6">SGP5-SGP5p</strain>
        <tissue evidence="6">Aerial part</tissue>
    </source>
</reference>
<evidence type="ECO:0000256" key="1">
    <source>
        <dbReference type="ARBA" id="ARBA00022723"/>
    </source>
</evidence>
<proteinExistence type="predicted"/>
<feature type="domain" description="BED-type" evidence="5">
    <location>
        <begin position="14"/>
        <end position="50"/>
    </location>
</feature>
<feature type="compositionally biased region" description="Pro residues" evidence="4">
    <location>
        <begin position="234"/>
        <end position="243"/>
    </location>
</feature>
<evidence type="ECO:0000256" key="4">
    <source>
        <dbReference type="SAM" id="MobiDB-lite"/>
    </source>
</evidence>
<keyword evidence="7" id="KW-1185">Reference proteome</keyword>
<accession>A0A9Q1QAX0</accession>
<comment type="caution">
    <text evidence="6">The sequence shown here is derived from an EMBL/GenBank/DDBJ whole genome shotgun (WGS) entry which is preliminary data.</text>
</comment>
<evidence type="ECO:0000256" key="2">
    <source>
        <dbReference type="ARBA" id="ARBA00022771"/>
    </source>
</evidence>
<dbReference type="AlphaFoldDB" id="A0A9Q1QAX0"/>
<gene>
    <name evidence="6" type="ORF">Cgig2_029770</name>
</gene>
<dbReference type="GO" id="GO:0003677">
    <property type="term" value="F:DNA binding"/>
    <property type="evidence" value="ECO:0007669"/>
    <property type="project" value="InterPro"/>
</dbReference>
<feature type="compositionally biased region" description="Basic and acidic residues" evidence="4">
    <location>
        <begin position="140"/>
        <end position="164"/>
    </location>
</feature>
<dbReference type="PANTHER" id="PTHR46951">
    <property type="entry name" value="BED-TYPE DOMAIN-CONTAINING PROTEIN"/>
    <property type="match status" value="1"/>
</dbReference>
<dbReference type="GO" id="GO:0008270">
    <property type="term" value="F:zinc ion binding"/>
    <property type="evidence" value="ECO:0007669"/>
    <property type="project" value="UniProtKB-KW"/>
</dbReference>
<evidence type="ECO:0000256" key="3">
    <source>
        <dbReference type="ARBA" id="ARBA00022833"/>
    </source>
</evidence>
<protein>
    <recommendedName>
        <fullName evidence="5">BED-type domain-containing protein</fullName>
    </recommendedName>
</protein>
<dbReference type="Pfam" id="PF02892">
    <property type="entry name" value="zf-BED"/>
    <property type="match status" value="1"/>
</dbReference>
<feature type="compositionally biased region" description="Polar residues" evidence="4">
    <location>
        <begin position="130"/>
        <end position="139"/>
    </location>
</feature>
<feature type="region of interest" description="Disordered" evidence="4">
    <location>
        <begin position="232"/>
        <end position="275"/>
    </location>
</feature>
<sequence>MSRHNSRSNEDIGWRFGIAIDGSRKQVQCKFCSKVIRGGITRLTQHLAHKTSDVASCPDVSADLLFEKLAQEDQGIWHMNKCKLLPLDLELLSIDQQPQDMQGSDYESEGHLSPSSSHGGNGGANEMGASYSSRQSTDYFTDRGRGVPAEDERRSRRSLDEQLREPTQTYRRKRKGKEPVQPHGHPTDAMYGYAGFQEVPSSFTGPSLFAYSGGYDTYGGVLNNYGYSSTNTNYPPPPYPSHEPQPVGSDSSRRHRDNPPIINQGTINYRDHHYH</sequence>
<dbReference type="Proteomes" id="UP001153076">
    <property type="component" value="Unassembled WGS sequence"/>
</dbReference>
<evidence type="ECO:0000313" key="6">
    <source>
        <dbReference type="EMBL" id="KAJ8434924.1"/>
    </source>
</evidence>
<keyword evidence="3" id="KW-0862">Zinc</keyword>
<dbReference type="PANTHER" id="PTHR46951:SF2">
    <property type="entry name" value="BED-TYPE DOMAIN-CONTAINING PROTEIN"/>
    <property type="match status" value="1"/>
</dbReference>
<organism evidence="6 7">
    <name type="scientific">Carnegiea gigantea</name>
    <dbReference type="NCBI Taxonomy" id="171969"/>
    <lineage>
        <taxon>Eukaryota</taxon>
        <taxon>Viridiplantae</taxon>
        <taxon>Streptophyta</taxon>
        <taxon>Embryophyta</taxon>
        <taxon>Tracheophyta</taxon>
        <taxon>Spermatophyta</taxon>
        <taxon>Magnoliopsida</taxon>
        <taxon>eudicotyledons</taxon>
        <taxon>Gunneridae</taxon>
        <taxon>Pentapetalae</taxon>
        <taxon>Caryophyllales</taxon>
        <taxon>Cactineae</taxon>
        <taxon>Cactaceae</taxon>
        <taxon>Cactoideae</taxon>
        <taxon>Echinocereeae</taxon>
        <taxon>Carnegiea</taxon>
    </lineage>
</organism>
<evidence type="ECO:0000313" key="7">
    <source>
        <dbReference type="Proteomes" id="UP001153076"/>
    </source>
</evidence>
<dbReference type="InterPro" id="IPR003656">
    <property type="entry name" value="Znf_BED"/>
</dbReference>